<dbReference type="OrthoDB" id="9765330at2"/>
<evidence type="ECO:0000313" key="3">
    <source>
        <dbReference type="Proteomes" id="UP000010802"/>
    </source>
</evidence>
<organism evidence="2 3">
    <name type="scientific">Tepidanaerobacter acetatoxydans (strain DSM 21804 / JCM 16047 / Re1)</name>
    <dbReference type="NCBI Taxonomy" id="1209989"/>
    <lineage>
        <taxon>Bacteria</taxon>
        <taxon>Bacillati</taxon>
        <taxon>Bacillota</taxon>
        <taxon>Clostridia</taxon>
        <taxon>Thermosediminibacterales</taxon>
        <taxon>Tepidanaerobacteraceae</taxon>
        <taxon>Tepidanaerobacter</taxon>
    </lineage>
</organism>
<gene>
    <name evidence="2" type="ordered locus">TEPIRE1_2318</name>
</gene>
<dbReference type="KEGG" id="tep:TepRe1_2153"/>
<keyword evidence="2" id="KW-0808">Transferase</keyword>
<dbReference type="PANTHER" id="PTHR12526">
    <property type="entry name" value="GLYCOSYLTRANSFERASE"/>
    <property type="match status" value="1"/>
</dbReference>
<dbReference type="AlphaFoldDB" id="F4LRE0"/>
<dbReference type="KEGG" id="tae:TepiRe1_2318"/>
<accession>F4LRE0</accession>
<dbReference type="GO" id="GO:0016757">
    <property type="term" value="F:glycosyltransferase activity"/>
    <property type="evidence" value="ECO:0007669"/>
    <property type="project" value="InterPro"/>
</dbReference>
<dbReference type="SUPFAM" id="SSF53756">
    <property type="entry name" value="UDP-Glycosyltransferase/glycogen phosphorylase"/>
    <property type="match status" value="1"/>
</dbReference>
<feature type="domain" description="Glycosyl transferase family 1" evidence="1">
    <location>
        <begin position="173"/>
        <end position="352"/>
    </location>
</feature>
<dbReference type="eggNOG" id="COG0438">
    <property type="taxonomic scope" value="Bacteria"/>
</dbReference>
<reference evidence="3" key="1">
    <citation type="journal article" date="2013" name="Genome Announc.">
        <title>First genome sequence of a syntrophic acetate-oxidizing bacterium, Tepidanaerobacter acetatoxydans strain Re1.</title>
        <authorList>
            <person name="Manzoor S."/>
            <person name="Bongcam-Rudloff E."/>
            <person name="Schnurer A."/>
            <person name="Muller B."/>
        </authorList>
    </citation>
    <scope>NUCLEOTIDE SEQUENCE [LARGE SCALE GENOMIC DNA]</scope>
    <source>
        <strain evidence="3">Re1</strain>
    </source>
</reference>
<keyword evidence="3" id="KW-1185">Reference proteome</keyword>
<name>F4LRE0_TEPAE</name>
<sequence length="383" mass="42762">MNIAILSTYPPRECGIASFSSDLRDNLIRFNENVEILAITDNNANYDYPTEVVFQISQDERASFISAADFVNESSIDIVIIQHEYGIFGGPDGSYVLDFSRKLEKPFIVTTHTVLSKPSPGQKQVLDELGNMAIGVNCMTKRAAGLLENIYHIPKSKLCVIPHGVPFFEPKDREALKQQYGYKGRTIVSTFGFLGPGKGIENCIKAISKLAQKYPNILYLVLGKTHPSLSKKYGESYRNLLLNLVENLGLNENIEFVNQYLPLDKLGDYLYMTDIYVTPYPNKDQAVSGTLTYAVGCGRAIVSTPYEYAIEILGDGRGLIAQDSNNPSELAALIEKIITDPMLKQNLEQKTRYLGEKMTWSNVAKQYINFLNQLLLNARAVEG</sequence>
<dbReference type="EMBL" id="HF563609">
    <property type="protein sequence ID" value="CDI40958.1"/>
    <property type="molecule type" value="Genomic_DNA"/>
</dbReference>
<dbReference type="HOGENOM" id="CLU_009583_14_4_9"/>
<dbReference type="RefSeq" id="WP_013779196.1">
    <property type="nucleotide sequence ID" value="NC_015519.1"/>
</dbReference>
<protein>
    <submittedName>
        <fullName evidence="2">Glycosyl transferase group 1</fullName>
    </submittedName>
</protein>
<proteinExistence type="predicted"/>
<evidence type="ECO:0000259" key="1">
    <source>
        <dbReference type="Pfam" id="PF00534"/>
    </source>
</evidence>
<dbReference type="PANTHER" id="PTHR12526:SF572">
    <property type="entry name" value="BLL5144 PROTEIN"/>
    <property type="match status" value="1"/>
</dbReference>
<dbReference type="Gene3D" id="3.40.50.2000">
    <property type="entry name" value="Glycogen Phosphorylase B"/>
    <property type="match status" value="2"/>
</dbReference>
<dbReference type="STRING" id="1209989.TepRe1_2153"/>
<dbReference type="Pfam" id="PF00534">
    <property type="entry name" value="Glycos_transf_1"/>
    <property type="match status" value="1"/>
</dbReference>
<dbReference type="Proteomes" id="UP000010802">
    <property type="component" value="Chromosome"/>
</dbReference>
<dbReference type="InterPro" id="IPR001296">
    <property type="entry name" value="Glyco_trans_1"/>
</dbReference>
<evidence type="ECO:0000313" key="2">
    <source>
        <dbReference type="EMBL" id="CDI40958.1"/>
    </source>
</evidence>
<dbReference type="CDD" id="cd03822">
    <property type="entry name" value="GT4_mannosyltransferase-like"/>
    <property type="match status" value="1"/>
</dbReference>